<accession>A0A381WFI9</accession>
<protein>
    <submittedName>
        <fullName evidence="2">Uncharacterized protein</fullName>
    </submittedName>
</protein>
<dbReference type="EMBL" id="UINC01011651">
    <property type="protein sequence ID" value="SVA51279.1"/>
    <property type="molecule type" value="Genomic_DNA"/>
</dbReference>
<name>A0A381WFI9_9ZZZZ</name>
<reference evidence="2" key="1">
    <citation type="submission" date="2018-05" db="EMBL/GenBank/DDBJ databases">
        <authorList>
            <person name="Lanie J.A."/>
            <person name="Ng W.-L."/>
            <person name="Kazmierczak K.M."/>
            <person name="Andrzejewski T.M."/>
            <person name="Davidsen T.M."/>
            <person name="Wayne K.J."/>
            <person name="Tettelin H."/>
            <person name="Glass J.I."/>
            <person name="Rusch D."/>
            <person name="Podicherti R."/>
            <person name="Tsui H.-C.T."/>
            <person name="Winkler M.E."/>
        </authorList>
    </citation>
    <scope>NUCLEOTIDE SEQUENCE</scope>
</reference>
<organism evidence="2">
    <name type="scientific">marine metagenome</name>
    <dbReference type="NCBI Taxonomy" id="408172"/>
    <lineage>
        <taxon>unclassified sequences</taxon>
        <taxon>metagenomes</taxon>
        <taxon>ecological metagenomes</taxon>
    </lineage>
</organism>
<evidence type="ECO:0000256" key="1">
    <source>
        <dbReference type="SAM" id="MobiDB-lite"/>
    </source>
</evidence>
<feature type="region of interest" description="Disordered" evidence="1">
    <location>
        <begin position="1"/>
        <end position="34"/>
    </location>
</feature>
<feature type="compositionally biased region" description="Low complexity" evidence="1">
    <location>
        <begin position="1"/>
        <end position="11"/>
    </location>
</feature>
<sequence length="272" mass="29133">MGSKKSTSSSSGNGGGSYGGGEQNKKERKKVIKKIQTKKGIKVVKKKLGITEMKHGPMDYLQTKKGTKDVLALKLSKTKGGTSMFGSEASQATNEYLASIGEAKKGNPYYDHKGNITGYSYFLTSKGKEMKYGKSEGAMGSGDPSGIMSSVPISEAMFEKQKKIQTLALAGMSLAMPMGLAQGMRAVAADTFQRPYSDYISTFYKGQSGEANFAKAEGFANQGKDTANLAMGTTVSDGGEKKSTKFTKKTTKYFAASYVDPKAKKRKMFATV</sequence>
<gene>
    <name evidence="2" type="ORF">METZ01_LOCUS104133</name>
</gene>
<feature type="compositionally biased region" description="Gly residues" evidence="1">
    <location>
        <begin position="12"/>
        <end position="22"/>
    </location>
</feature>
<proteinExistence type="predicted"/>
<dbReference type="AlphaFoldDB" id="A0A381WFI9"/>
<evidence type="ECO:0000313" key="2">
    <source>
        <dbReference type="EMBL" id="SVA51279.1"/>
    </source>
</evidence>